<keyword evidence="5" id="KW-1185">Reference proteome</keyword>
<feature type="region of interest" description="Disordered" evidence="1">
    <location>
        <begin position="239"/>
        <end position="278"/>
    </location>
</feature>
<keyword evidence="2" id="KW-0472">Membrane</keyword>
<feature type="transmembrane region" description="Helical" evidence="2">
    <location>
        <begin position="106"/>
        <end position="125"/>
    </location>
</feature>
<gene>
    <name evidence="4" type="ORF">CERSUDRAFT_101860</name>
</gene>
<proteinExistence type="predicted"/>
<sequence>MLFAAVVYFDHLSTLSREGQLVWHRRVDIVTLLFYLNRWTIFVWASMNAMFIFLPLQTLPVRPEFCSDNSFSSIRIYAMSQGVWPIAAGVLLLNLVPFGTNVAMEVGTRVCVIASDVIVLVVIWLKTYSTWRDSKRHGIKTPLATLLLRDGEMLLSLNILNIAGQTTNIFADAAAFSTPLSSLIITHFLLNLRQAAGEGQSDAVSSRPSFVLGPNGEDMPHRHSSPRFASFISSMGEAIGTTNESADPDMTWLDEEDAIRGGSEDKVLEKDDPGPQRV</sequence>
<dbReference type="Proteomes" id="UP000016930">
    <property type="component" value="Unassembled WGS sequence"/>
</dbReference>
<dbReference type="HOGENOM" id="CLU_053360_1_2_1"/>
<dbReference type="EMBL" id="KB445791">
    <property type="protein sequence ID" value="EMD41379.1"/>
    <property type="molecule type" value="Genomic_DNA"/>
</dbReference>
<reference evidence="4 5" key="1">
    <citation type="journal article" date="2012" name="Proc. Natl. Acad. Sci. U.S.A.">
        <title>Comparative genomics of Ceriporiopsis subvermispora and Phanerochaete chrysosporium provide insight into selective ligninolysis.</title>
        <authorList>
            <person name="Fernandez-Fueyo E."/>
            <person name="Ruiz-Duenas F.J."/>
            <person name="Ferreira P."/>
            <person name="Floudas D."/>
            <person name="Hibbett D.S."/>
            <person name="Canessa P."/>
            <person name="Larrondo L.F."/>
            <person name="James T.Y."/>
            <person name="Seelenfreund D."/>
            <person name="Lobos S."/>
            <person name="Polanco R."/>
            <person name="Tello M."/>
            <person name="Honda Y."/>
            <person name="Watanabe T."/>
            <person name="Watanabe T."/>
            <person name="Ryu J.S."/>
            <person name="Kubicek C.P."/>
            <person name="Schmoll M."/>
            <person name="Gaskell J."/>
            <person name="Hammel K.E."/>
            <person name="St John F.J."/>
            <person name="Vanden Wymelenberg A."/>
            <person name="Sabat G."/>
            <person name="Splinter BonDurant S."/>
            <person name="Syed K."/>
            <person name="Yadav J.S."/>
            <person name="Doddapaneni H."/>
            <person name="Subramanian V."/>
            <person name="Lavin J.L."/>
            <person name="Oguiza J.A."/>
            <person name="Perez G."/>
            <person name="Pisabarro A.G."/>
            <person name="Ramirez L."/>
            <person name="Santoyo F."/>
            <person name="Master E."/>
            <person name="Coutinho P.M."/>
            <person name="Henrissat B."/>
            <person name="Lombard V."/>
            <person name="Magnuson J.K."/>
            <person name="Kuees U."/>
            <person name="Hori C."/>
            <person name="Igarashi K."/>
            <person name="Samejima M."/>
            <person name="Held B.W."/>
            <person name="Barry K.W."/>
            <person name="LaButti K.M."/>
            <person name="Lapidus A."/>
            <person name="Lindquist E.A."/>
            <person name="Lucas S.M."/>
            <person name="Riley R."/>
            <person name="Salamov A.A."/>
            <person name="Hoffmeister D."/>
            <person name="Schwenk D."/>
            <person name="Hadar Y."/>
            <person name="Yarden O."/>
            <person name="de Vries R.P."/>
            <person name="Wiebenga A."/>
            <person name="Stenlid J."/>
            <person name="Eastwood D."/>
            <person name="Grigoriev I.V."/>
            <person name="Berka R.M."/>
            <person name="Blanchette R.A."/>
            <person name="Kersten P."/>
            <person name="Martinez A.T."/>
            <person name="Vicuna R."/>
            <person name="Cullen D."/>
        </authorList>
    </citation>
    <scope>NUCLEOTIDE SEQUENCE [LARGE SCALE GENOMIC DNA]</scope>
    <source>
        <strain evidence="4 5">B</strain>
    </source>
</reference>
<dbReference type="OrthoDB" id="2804045at2759"/>
<protein>
    <recommendedName>
        <fullName evidence="3">DUF6533 domain-containing protein</fullName>
    </recommendedName>
</protein>
<evidence type="ECO:0000313" key="5">
    <source>
        <dbReference type="Proteomes" id="UP000016930"/>
    </source>
</evidence>
<feature type="compositionally biased region" description="Basic and acidic residues" evidence="1">
    <location>
        <begin position="258"/>
        <end position="278"/>
    </location>
</feature>
<name>M2PX19_CERS8</name>
<evidence type="ECO:0000256" key="1">
    <source>
        <dbReference type="SAM" id="MobiDB-lite"/>
    </source>
</evidence>
<evidence type="ECO:0000313" key="4">
    <source>
        <dbReference type="EMBL" id="EMD41379.1"/>
    </source>
</evidence>
<evidence type="ECO:0000256" key="2">
    <source>
        <dbReference type="SAM" id="Phobius"/>
    </source>
</evidence>
<dbReference type="Pfam" id="PF20151">
    <property type="entry name" value="DUF6533"/>
    <property type="match status" value="1"/>
</dbReference>
<dbReference type="InterPro" id="IPR045340">
    <property type="entry name" value="DUF6533"/>
</dbReference>
<keyword evidence="2" id="KW-0812">Transmembrane</keyword>
<feature type="transmembrane region" description="Helical" evidence="2">
    <location>
        <begin position="41"/>
        <end position="61"/>
    </location>
</feature>
<keyword evidence="2" id="KW-1133">Transmembrane helix</keyword>
<evidence type="ECO:0000259" key="3">
    <source>
        <dbReference type="Pfam" id="PF20151"/>
    </source>
</evidence>
<feature type="domain" description="DUF6533" evidence="3">
    <location>
        <begin position="4"/>
        <end position="42"/>
    </location>
</feature>
<organism evidence="4 5">
    <name type="scientific">Ceriporiopsis subvermispora (strain B)</name>
    <name type="common">White-rot fungus</name>
    <name type="synonym">Gelatoporia subvermispora</name>
    <dbReference type="NCBI Taxonomy" id="914234"/>
    <lineage>
        <taxon>Eukaryota</taxon>
        <taxon>Fungi</taxon>
        <taxon>Dikarya</taxon>
        <taxon>Basidiomycota</taxon>
        <taxon>Agaricomycotina</taxon>
        <taxon>Agaricomycetes</taxon>
        <taxon>Polyporales</taxon>
        <taxon>Gelatoporiaceae</taxon>
        <taxon>Gelatoporia</taxon>
    </lineage>
</organism>
<accession>M2PX19</accession>
<feature type="transmembrane region" description="Helical" evidence="2">
    <location>
        <begin position="82"/>
        <end position="100"/>
    </location>
</feature>
<dbReference type="AlphaFoldDB" id="M2PX19"/>